<feature type="compositionally biased region" description="Polar residues" evidence="1">
    <location>
        <begin position="222"/>
        <end position="232"/>
    </location>
</feature>
<feature type="compositionally biased region" description="Basic and acidic residues" evidence="1">
    <location>
        <begin position="262"/>
        <end position="271"/>
    </location>
</feature>
<name>A0ABS8T5C6_DATST</name>
<evidence type="ECO:0000313" key="2">
    <source>
        <dbReference type="EMBL" id="MCD7466158.1"/>
    </source>
</evidence>
<keyword evidence="3" id="KW-1185">Reference proteome</keyword>
<feature type="region of interest" description="Disordered" evidence="1">
    <location>
        <begin position="1"/>
        <end position="27"/>
    </location>
</feature>
<dbReference type="Proteomes" id="UP000823775">
    <property type="component" value="Unassembled WGS sequence"/>
</dbReference>
<dbReference type="PANTHER" id="PTHR33871:SF15">
    <property type="match status" value="1"/>
</dbReference>
<proteinExistence type="predicted"/>
<feature type="compositionally biased region" description="Basic and acidic residues" evidence="1">
    <location>
        <begin position="100"/>
        <end position="116"/>
    </location>
</feature>
<accession>A0ABS8T5C6</accession>
<comment type="caution">
    <text evidence="2">The sequence shown here is derived from an EMBL/GenBank/DDBJ whole genome shotgun (WGS) entry which is preliminary data.</text>
</comment>
<dbReference type="EMBL" id="JACEIK010001116">
    <property type="protein sequence ID" value="MCD7466158.1"/>
    <property type="molecule type" value="Genomic_DNA"/>
</dbReference>
<feature type="compositionally biased region" description="Polar residues" evidence="1">
    <location>
        <begin position="133"/>
        <end position="144"/>
    </location>
</feature>
<feature type="compositionally biased region" description="Polar residues" evidence="1">
    <location>
        <begin position="8"/>
        <end position="26"/>
    </location>
</feature>
<feature type="compositionally biased region" description="Polar residues" evidence="1">
    <location>
        <begin position="241"/>
        <end position="260"/>
    </location>
</feature>
<evidence type="ECO:0000313" key="3">
    <source>
        <dbReference type="Proteomes" id="UP000823775"/>
    </source>
</evidence>
<feature type="compositionally biased region" description="Basic and acidic residues" evidence="1">
    <location>
        <begin position="330"/>
        <end position="339"/>
    </location>
</feature>
<feature type="region of interest" description="Disordered" evidence="1">
    <location>
        <begin position="100"/>
        <end position="341"/>
    </location>
</feature>
<evidence type="ECO:0000256" key="1">
    <source>
        <dbReference type="SAM" id="MobiDB-lite"/>
    </source>
</evidence>
<protein>
    <submittedName>
        <fullName evidence="2">Uncharacterized protein</fullName>
    </submittedName>
</protein>
<dbReference type="PANTHER" id="PTHR33871">
    <property type="entry name" value="OS05G0503100 PROTEIN-RELATED"/>
    <property type="match status" value="1"/>
</dbReference>
<feature type="compositionally biased region" description="Basic and acidic residues" evidence="1">
    <location>
        <begin position="159"/>
        <end position="183"/>
    </location>
</feature>
<feature type="compositionally biased region" description="Basic and acidic residues" evidence="1">
    <location>
        <begin position="308"/>
        <end position="319"/>
    </location>
</feature>
<organism evidence="2 3">
    <name type="scientific">Datura stramonium</name>
    <name type="common">Jimsonweed</name>
    <name type="synonym">Common thornapple</name>
    <dbReference type="NCBI Taxonomy" id="4076"/>
    <lineage>
        <taxon>Eukaryota</taxon>
        <taxon>Viridiplantae</taxon>
        <taxon>Streptophyta</taxon>
        <taxon>Embryophyta</taxon>
        <taxon>Tracheophyta</taxon>
        <taxon>Spermatophyta</taxon>
        <taxon>Magnoliopsida</taxon>
        <taxon>eudicotyledons</taxon>
        <taxon>Gunneridae</taxon>
        <taxon>Pentapetalae</taxon>
        <taxon>asterids</taxon>
        <taxon>lamiids</taxon>
        <taxon>Solanales</taxon>
        <taxon>Solanaceae</taxon>
        <taxon>Solanoideae</taxon>
        <taxon>Datureae</taxon>
        <taxon>Datura</taxon>
    </lineage>
</organism>
<feature type="compositionally biased region" description="Polar residues" evidence="1">
    <location>
        <begin position="285"/>
        <end position="299"/>
    </location>
</feature>
<sequence>MGCFLSSAKETSPNSNIELQSTTTHRSPPLTLSILNEEVKEVLSETPVIINNNLINHSTDEKNIIPKKQKLSPEKKQCHDIHDSHVFKIAKIFNPKELRGSIRVGSDPKDPRKELSRNMLSISVGSEPKELSRSTPVGSDQNGTAKEVSRHIRVGSGWKETKEELSRSIRVGSDQKEAIKDVLQRSPAKYRNTSPARRPEHLPGSGQIRNISPARRPEHLSGSGQIRNTSPAKRTDHLPGSGQTLSNSPIRVGSGKNTGRLSRKDNGESSCRRSRSPVMCGDQINGGTRNSISRCTSARKSGKSPGRVRSELGDRRRSPAVEAAGNGSRSNRENRERNNNYKKSLTSGINESLENPLVSLECFIFI</sequence>
<gene>
    <name evidence="2" type="ORF">HAX54_002587</name>
</gene>
<reference evidence="2 3" key="1">
    <citation type="journal article" date="2021" name="BMC Genomics">
        <title>Datura genome reveals duplications of psychoactive alkaloid biosynthetic genes and high mutation rate following tissue culture.</title>
        <authorList>
            <person name="Rajewski A."/>
            <person name="Carter-House D."/>
            <person name="Stajich J."/>
            <person name="Litt A."/>
        </authorList>
    </citation>
    <scope>NUCLEOTIDE SEQUENCE [LARGE SCALE GENOMIC DNA]</scope>
    <source>
        <strain evidence="2">AR-01</strain>
    </source>
</reference>